<organism evidence="1 2">
    <name type="scientific">Sulfidibacter corallicola</name>
    <dbReference type="NCBI Taxonomy" id="2818388"/>
    <lineage>
        <taxon>Bacteria</taxon>
        <taxon>Pseudomonadati</taxon>
        <taxon>Acidobacteriota</taxon>
        <taxon>Holophagae</taxon>
        <taxon>Acanthopleuribacterales</taxon>
        <taxon>Acanthopleuribacteraceae</taxon>
        <taxon>Sulfidibacter</taxon>
    </lineage>
</organism>
<name>A0A8A4TFI6_SULCO</name>
<reference evidence="1" key="1">
    <citation type="submission" date="2021-03" db="EMBL/GenBank/DDBJ databases">
        <title>Acanthopleuribacteraceae sp. M133.</title>
        <authorList>
            <person name="Wang G."/>
        </authorList>
    </citation>
    <scope>NUCLEOTIDE SEQUENCE</scope>
    <source>
        <strain evidence="1">M133</strain>
    </source>
</reference>
<dbReference type="AlphaFoldDB" id="A0A8A4TFI6"/>
<dbReference type="EMBL" id="CP071793">
    <property type="protein sequence ID" value="QTD48297.1"/>
    <property type="molecule type" value="Genomic_DNA"/>
</dbReference>
<protein>
    <submittedName>
        <fullName evidence="1">Uncharacterized protein</fullName>
    </submittedName>
</protein>
<evidence type="ECO:0000313" key="2">
    <source>
        <dbReference type="Proteomes" id="UP000663929"/>
    </source>
</evidence>
<dbReference type="Proteomes" id="UP000663929">
    <property type="component" value="Chromosome"/>
</dbReference>
<dbReference type="RefSeq" id="WP_237377952.1">
    <property type="nucleotide sequence ID" value="NZ_CP071793.1"/>
</dbReference>
<proteinExistence type="predicted"/>
<gene>
    <name evidence="1" type="ORF">J3U87_22185</name>
</gene>
<dbReference type="KEGG" id="scor:J3U87_22185"/>
<sequence length="127" mass="15103">MQRTFTIVGQIVSWKSVKNGLIITVRERRASALSHSNYEHLAIWGPKAKAIEAKLEKRARFEFRGSLDRVRRNGRTYWNHTVQQWIRLPNNQPNYRQPREEISEDWFVPGVRQRDSRAQRLEEGFQA</sequence>
<accession>A0A8A4TFI6</accession>
<keyword evidence="2" id="KW-1185">Reference proteome</keyword>
<evidence type="ECO:0000313" key="1">
    <source>
        <dbReference type="EMBL" id="QTD48297.1"/>
    </source>
</evidence>